<accession>A0A0N5BLG4</accession>
<dbReference type="AlphaFoldDB" id="A0A0N5BLG4"/>
<sequence>MLKRCGKRREVIQGLLISYYFTGMYFGSVLEKIQAYNSYWFNVIEDRFNISKISFDRAYVNKLKASLDDISEEIMKNKVIRKKQEKLIKVEIQRDSILQSFIRQLIKILKISEKSYELSMSKFWFSLKDDTDEEPTVEVITKVDSINKTKCNPEPPTTNNEVIVEECGKLLNDALDVITLVDDIVSNIGDNNFIAENLNEPPINVIKYFTDYLKLNVYLIEKVLFSTTKIVY</sequence>
<dbReference type="Proteomes" id="UP000046392">
    <property type="component" value="Unplaced"/>
</dbReference>
<proteinExistence type="predicted"/>
<name>A0A0N5BLG4_STREA</name>
<organism evidence="1 2">
    <name type="scientific">Strongyloides papillosus</name>
    <name type="common">Intestinal threadworm</name>
    <dbReference type="NCBI Taxonomy" id="174720"/>
    <lineage>
        <taxon>Eukaryota</taxon>
        <taxon>Metazoa</taxon>
        <taxon>Ecdysozoa</taxon>
        <taxon>Nematoda</taxon>
        <taxon>Chromadorea</taxon>
        <taxon>Rhabditida</taxon>
        <taxon>Tylenchina</taxon>
        <taxon>Panagrolaimomorpha</taxon>
        <taxon>Strongyloidoidea</taxon>
        <taxon>Strongyloididae</taxon>
        <taxon>Strongyloides</taxon>
    </lineage>
</organism>
<dbReference type="WBParaSite" id="SPAL_0000676200.1">
    <property type="protein sequence ID" value="SPAL_0000676200.1"/>
    <property type="gene ID" value="SPAL_0000676200"/>
</dbReference>
<reference evidence="2" key="1">
    <citation type="submission" date="2017-02" db="UniProtKB">
        <authorList>
            <consortium name="WormBaseParasite"/>
        </authorList>
    </citation>
    <scope>IDENTIFICATION</scope>
</reference>
<dbReference type="STRING" id="174720.A0A0N5BLG4"/>
<evidence type="ECO:0000313" key="1">
    <source>
        <dbReference type="Proteomes" id="UP000046392"/>
    </source>
</evidence>
<keyword evidence="1" id="KW-1185">Reference proteome</keyword>
<protein>
    <submittedName>
        <fullName evidence="2">Uncharacterized protein</fullName>
    </submittedName>
</protein>
<evidence type="ECO:0000313" key="2">
    <source>
        <dbReference type="WBParaSite" id="SPAL_0000676200.1"/>
    </source>
</evidence>